<accession>A0A644XJ30</accession>
<organism evidence="1">
    <name type="scientific">bioreactor metagenome</name>
    <dbReference type="NCBI Taxonomy" id="1076179"/>
    <lineage>
        <taxon>unclassified sequences</taxon>
        <taxon>metagenomes</taxon>
        <taxon>ecological metagenomes</taxon>
    </lineage>
</organism>
<evidence type="ECO:0000313" key="1">
    <source>
        <dbReference type="EMBL" id="MPM14094.1"/>
    </source>
</evidence>
<reference evidence="1" key="1">
    <citation type="submission" date="2019-08" db="EMBL/GenBank/DDBJ databases">
        <authorList>
            <person name="Kucharzyk K."/>
            <person name="Murdoch R.W."/>
            <person name="Higgins S."/>
            <person name="Loffler F."/>
        </authorList>
    </citation>
    <scope>NUCLEOTIDE SEQUENCE</scope>
</reference>
<dbReference type="EMBL" id="VSSQ01002224">
    <property type="protein sequence ID" value="MPM14094.1"/>
    <property type="molecule type" value="Genomic_DNA"/>
</dbReference>
<sequence>MANIILDPKAREHIMKNGGTVTIERVKSGCG</sequence>
<dbReference type="AlphaFoldDB" id="A0A644XJ30"/>
<name>A0A644XJ30_9ZZZZ</name>
<protein>
    <submittedName>
        <fullName evidence="1">Uncharacterized protein</fullName>
    </submittedName>
</protein>
<proteinExistence type="predicted"/>
<comment type="caution">
    <text evidence="1">The sequence shown here is derived from an EMBL/GenBank/DDBJ whole genome shotgun (WGS) entry which is preliminary data.</text>
</comment>
<gene>
    <name evidence="1" type="ORF">SDC9_60454</name>
</gene>